<dbReference type="Proteomes" id="UP000737391">
    <property type="component" value="Unassembled WGS sequence"/>
</dbReference>
<evidence type="ECO:0000256" key="1">
    <source>
        <dbReference type="SAM" id="MobiDB-lite"/>
    </source>
</evidence>
<dbReference type="AlphaFoldDB" id="A0A9P5B1N4"/>
<evidence type="ECO:0000313" key="3">
    <source>
        <dbReference type="Proteomes" id="UP000737391"/>
    </source>
</evidence>
<organism evidence="2 3">
    <name type="scientific">Fusarium agapanthi</name>
    <dbReference type="NCBI Taxonomy" id="1803897"/>
    <lineage>
        <taxon>Eukaryota</taxon>
        <taxon>Fungi</taxon>
        <taxon>Dikarya</taxon>
        <taxon>Ascomycota</taxon>
        <taxon>Pezizomycotina</taxon>
        <taxon>Sordariomycetes</taxon>
        <taxon>Hypocreomycetidae</taxon>
        <taxon>Hypocreales</taxon>
        <taxon>Nectriaceae</taxon>
        <taxon>Fusarium</taxon>
        <taxon>Fusarium fujikuroi species complex</taxon>
    </lineage>
</organism>
<keyword evidence="3" id="KW-1185">Reference proteome</keyword>
<accession>A0A9P5B1N4</accession>
<proteinExistence type="predicted"/>
<dbReference type="EMBL" id="LUFC02000833">
    <property type="protein sequence ID" value="KAF4493905.1"/>
    <property type="molecule type" value="Genomic_DNA"/>
</dbReference>
<evidence type="ECO:0000313" key="2">
    <source>
        <dbReference type="EMBL" id="KAF4493905.1"/>
    </source>
</evidence>
<feature type="compositionally biased region" description="Pro residues" evidence="1">
    <location>
        <begin position="208"/>
        <end position="225"/>
    </location>
</feature>
<sequence>MTIVKDNSPQGEHELQILAINFLSLKFKLCCNRRDVRPLYCSTLQSMMKSTLREFVANIRDDIYSDMKACPQNRASSNRQLSHDLEELLQERLCPQNTPFRVINFQPQGEQEEQDHRAEEVIRDLNQSLNLQIDDYSTDLPLQLIAATSIHLSQRCRVLYFDMNSSLPRDCWLIWDRLERFKGAPDADTSPQSRWSDLSPRICQRPSIPLPPGWPPAPPTPPQSPPQQQMSQVLSSMQRIEEKVLDIHLGQTKQLAVLVNNDIGYGGIILSLACLRRLLRPDETIPTLIKESKQEPMLTFILRQIHNLREMLGLPRMGVDTRIMNLQDCTHEIYNRYCEIHGSIIPIMRLPETEDSLPFILACLDQRTPGGLGLANWWKVMSTELAIIFGFFLGCEESYAFPLHAQKNIFLIGTGIARGMYQRPSPANAPTHRASAVQHPTQQSLESDTGSCVDIDDQYHQSWDVQSELESDFNAGAAS</sequence>
<protein>
    <submittedName>
        <fullName evidence="2">Uncharacterized protein</fullName>
    </submittedName>
</protein>
<feature type="compositionally biased region" description="Polar residues" evidence="1">
    <location>
        <begin position="438"/>
        <end position="450"/>
    </location>
</feature>
<dbReference type="OrthoDB" id="5100493at2759"/>
<feature type="region of interest" description="Disordered" evidence="1">
    <location>
        <begin position="422"/>
        <end position="450"/>
    </location>
</feature>
<name>A0A9P5B1N4_9HYPO</name>
<comment type="caution">
    <text evidence="2">The sequence shown here is derived from an EMBL/GenBank/DDBJ whole genome shotgun (WGS) entry which is preliminary data.</text>
</comment>
<feature type="region of interest" description="Disordered" evidence="1">
    <location>
        <begin position="206"/>
        <end position="231"/>
    </location>
</feature>
<gene>
    <name evidence="2" type="ORF">FAGAP_9974</name>
</gene>
<reference evidence="2" key="1">
    <citation type="submission" date="2020-01" db="EMBL/GenBank/DDBJ databases">
        <title>Identification and distribution of gene clusters putatively required for synthesis of sphingolipid metabolism inhibitors in phylogenetically diverse species of the filamentous fungus Fusarium.</title>
        <authorList>
            <person name="Kim H.-S."/>
            <person name="Busman M."/>
            <person name="Brown D.W."/>
            <person name="Divon H."/>
            <person name="Uhlig S."/>
            <person name="Proctor R.H."/>
        </authorList>
    </citation>
    <scope>NUCLEOTIDE SEQUENCE</scope>
    <source>
        <strain evidence="2">NRRL 31653</strain>
    </source>
</reference>